<dbReference type="SUPFAM" id="SSF52058">
    <property type="entry name" value="L domain-like"/>
    <property type="match status" value="1"/>
</dbReference>
<keyword evidence="3" id="KW-1185">Reference proteome</keyword>
<dbReference type="InterPro" id="IPR001611">
    <property type="entry name" value="Leu-rich_rpt"/>
</dbReference>
<gene>
    <name evidence="2" type="ORF">RHSIM_Rhsim01G0054600</name>
</gene>
<reference evidence="2" key="1">
    <citation type="submission" date="2019-11" db="EMBL/GenBank/DDBJ databases">
        <authorList>
            <person name="Liu Y."/>
            <person name="Hou J."/>
            <person name="Li T.-Q."/>
            <person name="Guan C.-H."/>
            <person name="Wu X."/>
            <person name="Wu H.-Z."/>
            <person name="Ling F."/>
            <person name="Zhang R."/>
            <person name="Shi X.-G."/>
            <person name="Ren J.-P."/>
            <person name="Chen E.-F."/>
            <person name="Sun J.-M."/>
        </authorList>
    </citation>
    <scope>NUCLEOTIDE SEQUENCE</scope>
    <source>
        <strain evidence="2">Adult_tree_wgs_1</strain>
        <tissue evidence="2">Leaves</tissue>
    </source>
</reference>
<organism evidence="2 3">
    <name type="scientific">Rhododendron simsii</name>
    <name type="common">Sims's rhododendron</name>
    <dbReference type="NCBI Taxonomy" id="118357"/>
    <lineage>
        <taxon>Eukaryota</taxon>
        <taxon>Viridiplantae</taxon>
        <taxon>Streptophyta</taxon>
        <taxon>Embryophyta</taxon>
        <taxon>Tracheophyta</taxon>
        <taxon>Spermatophyta</taxon>
        <taxon>Magnoliopsida</taxon>
        <taxon>eudicotyledons</taxon>
        <taxon>Gunneridae</taxon>
        <taxon>Pentapetalae</taxon>
        <taxon>asterids</taxon>
        <taxon>Ericales</taxon>
        <taxon>Ericaceae</taxon>
        <taxon>Ericoideae</taxon>
        <taxon>Rhodoreae</taxon>
        <taxon>Rhododendron</taxon>
    </lineage>
</organism>
<dbReference type="PROSITE" id="PS51450">
    <property type="entry name" value="LRR"/>
    <property type="match status" value="1"/>
</dbReference>
<name>A0A834HM27_RHOSS</name>
<dbReference type="PRINTS" id="PR00019">
    <property type="entry name" value="LEURICHRPT"/>
</dbReference>
<dbReference type="PANTHER" id="PTHR46662">
    <property type="entry name" value="DI-GLUCOSE BINDING PROTEIN WITH LEUCINE-RICH REPEAT DOMAIN-CONTAINING PROTEIN"/>
    <property type="match status" value="1"/>
</dbReference>
<evidence type="ECO:0000313" key="3">
    <source>
        <dbReference type="Proteomes" id="UP000626092"/>
    </source>
</evidence>
<accession>A0A834HM27</accession>
<dbReference type="EMBL" id="WJXA01000001">
    <property type="protein sequence ID" value="KAF7153414.1"/>
    <property type="molecule type" value="Genomic_DNA"/>
</dbReference>
<sequence>MTPPPSPTPNQQDPSSEESSSERPHRMRNLQEIYEDYLSFSLILSPIFPPIFLTTKKRVVKVKLINDLPCGGQHKKNKLNLNSEINFPGLYPFVSLAGIGIVVDLSNLKELDLSYNILDNSILPSLNDLPNLKILNLSRNALNGSISAKEFGSLNNLKELDLRSNEVVSIITVNGMEQKD</sequence>
<feature type="compositionally biased region" description="Low complexity" evidence="1">
    <location>
        <begin position="9"/>
        <end position="18"/>
    </location>
</feature>
<proteinExistence type="predicted"/>
<dbReference type="InterPro" id="IPR032675">
    <property type="entry name" value="LRR_dom_sf"/>
</dbReference>
<dbReference type="OrthoDB" id="1002441at2759"/>
<evidence type="ECO:0000256" key="1">
    <source>
        <dbReference type="SAM" id="MobiDB-lite"/>
    </source>
</evidence>
<comment type="caution">
    <text evidence="2">The sequence shown here is derived from an EMBL/GenBank/DDBJ whole genome shotgun (WGS) entry which is preliminary data.</text>
</comment>
<feature type="region of interest" description="Disordered" evidence="1">
    <location>
        <begin position="1"/>
        <end position="25"/>
    </location>
</feature>
<dbReference type="Gene3D" id="3.80.10.10">
    <property type="entry name" value="Ribonuclease Inhibitor"/>
    <property type="match status" value="1"/>
</dbReference>
<dbReference type="Proteomes" id="UP000626092">
    <property type="component" value="Unassembled WGS sequence"/>
</dbReference>
<protein>
    <submittedName>
        <fullName evidence="2">Uncharacterized protein</fullName>
    </submittedName>
</protein>
<dbReference type="AlphaFoldDB" id="A0A834HM27"/>
<dbReference type="PANTHER" id="PTHR46662:SF104">
    <property type="entry name" value="GPI-ANCHORED ADHESIN-LIKE PROTEIN PGA55-RELATED"/>
    <property type="match status" value="1"/>
</dbReference>
<dbReference type="Pfam" id="PF13855">
    <property type="entry name" value="LRR_8"/>
    <property type="match status" value="1"/>
</dbReference>
<evidence type="ECO:0000313" key="2">
    <source>
        <dbReference type="EMBL" id="KAF7153414.1"/>
    </source>
</evidence>